<dbReference type="AlphaFoldDB" id="A0A067N0L6"/>
<name>A0A067N0L6_BOTB1</name>
<dbReference type="OrthoDB" id="2579508at2759"/>
<dbReference type="EMBL" id="KL198016">
    <property type="protein sequence ID" value="KDQ21374.1"/>
    <property type="molecule type" value="Genomic_DNA"/>
</dbReference>
<feature type="region of interest" description="Disordered" evidence="1">
    <location>
        <begin position="38"/>
        <end position="57"/>
    </location>
</feature>
<dbReference type="HOGENOM" id="CLU_792239_0_0_1"/>
<dbReference type="Proteomes" id="UP000027195">
    <property type="component" value="Unassembled WGS sequence"/>
</dbReference>
<evidence type="ECO:0000256" key="1">
    <source>
        <dbReference type="SAM" id="MobiDB-lite"/>
    </source>
</evidence>
<sequence length="352" mass="40075">MLPKPRPPASASGSITSSSFFNVKNYFANAVLPEMDWDPPGDDKSMKGTGWGDPTATHRAPTNWRLLKRVQPLPQKSFDKLVLEYFERDSIKNANISKIVPKLTVPVPGFDTLGLNLPEAESETDVVFWIRQAPCSTVRDVLRHMDPAYEAWKFLPVIGSHSGRSDLAWLLRWKHEGQKRSIYRCSIEVKPPWVYAWLDLIEFTNMREYPIEISPEQRVNDEGLDKYQKLWCQIFDYVVAQGTHYFILSTYHGWVFGCFSEMYTTAWVTPPKPHDTKGPTIIQCLLYWIQSSMSAEGGFVIPEVRGEPKILPRDLPMPVLGLAGRTYKKPRKGKAAKLSFHTRAALAIDSVC</sequence>
<gene>
    <name evidence="2" type="ORF">BOTBODRAFT_25814</name>
</gene>
<accession>A0A067N0L6</accession>
<evidence type="ECO:0000313" key="2">
    <source>
        <dbReference type="EMBL" id="KDQ21374.1"/>
    </source>
</evidence>
<keyword evidence="3" id="KW-1185">Reference proteome</keyword>
<organism evidence="2 3">
    <name type="scientific">Botryobasidium botryosum (strain FD-172 SS1)</name>
    <dbReference type="NCBI Taxonomy" id="930990"/>
    <lineage>
        <taxon>Eukaryota</taxon>
        <taxon>Fungi</taxon>
        <taxon>Dikarya</taxon>
        <taxon>Basidiomycota</taxon>
        <taxon>Agaricomycotina</taxon>
        <taxon>Agaricomycetes</taxon>
        <taxon>Cantharellales</taxon>
        <taxon>Botryobasidiaceae</taxon>
        <taxon>Botryobasidium</taxon>
    </lineage>
</organism>
<reference evidence="3" key="1">
    <citation type="journal article" date="2014" name="Proc. Natl. Acad. Sci. U.S.A.">
        <title>Extensive sampling of basidiomycete genomes demonstrates inadequacy of the white-rot/brown-rot paradigm for wood decay fungi.</title>
        <authorList>
            <person name="Riley R."/>
            <person name="Salamov A.A."/>
            <person name="Brown D.W."/>
            <person name="Nagy L.G."/>
            <person name="Floudas D."/>
            <person name="Held B.W."/>
            <person name="Levasseur A."/>
            <person name="Lombard V."/>
            <person name="Morin E."/>
            <person name="Otillar R."/>
            <person name="Lindquist E.A."/>
            <person name="Sun H."/>
            <person name="LaButti K.M."/>
            <person name="Schmutz J."/>
            <person name="Jabbour D."/>
            <person name="Luo H."/>
            <person name="Baker S.E."/>
            <person name="Pisabarro A.G."/>
            <person name="Walton J.D."/>
            <person name="Blanchette R.A."/>
            <person name="Henrissat B."/>
            <person name="Martin F."/>
            <person name="Cullen D."/>
            <person name="Hibbett D.S."/>
            <person name="Grigoriev I.V."/>
        </authorList>
    </citation>
    <scope>NUCLEOTIDE SEQUENCE [LARGE SCALE GENOMIC DNA]</scope>
    <source>
        <strain evidence="3">FD-172 SS1</strain>
    </source>
</reference>
<proteinExistence type="predicted"/>
<dbReference type="InParanoid" id="A0A067N0L6"/>
<protein>
    <submittedName>
        <fullName evidence="2">Uncharacterized protein</fullName>
    </submittedName>
</protein>
<evidence type="ECO:0000313" key="3">
    <source>
        <dbReference type="Proteomes" id="UP000027195"/>
    </source>
</evidence>